<dbReference type="EMBL" id="JWJG01000028">
    <property type="protein sequence ID" value="KIF82712.1"/>
    <property type="molecule type" value="Genomic_DNA"/>
</dbReference>
<gene>
    <name evidence="2" type="ORF">TSA66_00055</name>
    <name evidence="1" type="ORF">TSA66_20785</name>
</gene>
<accession>A0A0C1YU08</accession>
<dbReference type="EMBL" id="JWJG01000002">
    <property type="protein sequence ID" value="KIF84162.1"/>
    <property type="molecule type" value="Genomic_DNA"/>
</dbReference>
<proteinExistence type="predicted"/>
<evidence type="ECO:0000313" key="1">
    <source>
        <dbReference type="EMBL" id="KIF82712.1"/>
    </source>
</evidence>
<dbReference type="STRING" id="709839.TSA66_00055"/>
<dbReference type="Proteomes" id="UP000031572">
    <property type="component" value="Unassembled WGS sequence"/>
</dbReference>
<reference evidence="2 3" key="1">
    <citation type="submission" date="2014-12" db="EMBL/GenBank/DDBJ databases">
        <title>Denitrispirillum autotrophicum gen. nov., sp. nov., Denitrifying, Facultatively Autotrophic Bacteria Isolated from Rice Paddy Soil.</title>
        <authorList>
            <person name="Ishii S."/>
            <person name="Ashida N."/>
            <person name="Ohno H."/>
            <person name="Otsuka S."/>
            <person name="Yokota A."/>
            <person name="Senoo K."/>
        </authorList>
    </citation>
    <scope>NUCLEOTIDE SEQUENCE [LARGE SCALE GENOMIC DNA]</scope>
    <source>
        <strain evidence="2 3">TSA66</strain>
    </source>
</reference>
<dbReference type="AlphaFoldDB" id="A0A0C1YU08"/>
<protein>
    <submittedName>
        <fullName evidence="2">Uncharacterized protein</fullName>
    </submittedName>
</protein>
<evidence type="ECO:0000313" key="3">
    <source>
        <dbReference type="Proteomes" id="UP000031572"/>
    </source>
</evidence>
<organism evidence="2 3">
    <name type="scientific">Noviherbaspirillum autotrophicum</name>
    <dbReference type="NCBI Taxonomy" id="709839"/>
    <lineage>
        <taxon>Bacteria</taxon>
        <taxon>Pseudomonadati</taxon>
        <taxon>Pseudomonadota</taxon>
        <taxon>Betaproteobacteria</taxon>
        <taxon>Burkholderiales</taxon>
        <taxon>Oxalobacteraceae</taxon>
        <taxon>Noviherbaspirillum</taxon>
    </lineage>
</organism>
<keyword evidence="3" id="KW-1185">Reference proteome</keyword>
<sequence>MSDLDLVFDGVMYCLVCGSDKHNYYDSTSDNLCLELNRYLLPHQPRTPAICNMRRLFKGCLPGISFAAIQYAKSPKLYRPWHDYTYNVIFNDSGIVARRTGEIQCYRLWPLHRFASPPYLNNAQQVHHGGRNYVVAVGKVHTDGFIVTIAGAAAALARRLALLILWKPLMIMAPQGLNIRLVRMS</sequence>
<evidence type="ECO:0000313" key="2">
    <source>
        <dbReference type="EMBL" id="KIF84162.1"/>
    </source>
</evidence>
<dbReference type="RefSeq" id="WP_040038463.1">
    <property type="nucleotide sequence ID" value="NZ_JWJG01000002.1"/>
</dbReference>
<name>A0A0C1YU08_9BURK</name>
<comment type="caution">
    <text evidence="2">The sequence shown here is derived from an EMBL/GenBank/DDBJ whole genome shotgun (WGS) entry which is preliminary data.</text>
</comment>